<gene>
    <name evidence="3" type="ORF">EFW17_10795</name>
</gene>
<dbReference type="InterPro" id="IPR003488">
    <property type="entry name" value="DprA"/>
</dbReference>
<dbReference type="AlphaFoldDB" id="A0A3N0EAQ1"/>
<reference evidence="3 4" key="1">
    <citation type="submission" date="2018-11" db="EMBL/GenBank/DDBJ databases">
        <title>The genome draft of YIM 96095.</title>
        <authorList>
            <person name="Tang S.-K."/>
            <person name="Chunyu W.-X."/>
            <person name="Feng Y.-Z."/>
        </authorList>
    </citation>
    <scope>NUCLEOTIDE SEQUENCE [LARGE SCALE GENOMIC DNA]</scope>
    <source>
        <strain evidence="3 4">YIM 96095</strain>
    </source>
</reference>
<sequence>MDGEGAVTSPVAEPGDPSREAVARACLTAAVPPADPFVGSLLAERGAAAVWHALLSGEPLSAGSVHGPDPARAELWRERAATLDTENLITSAADLGVRLVTPGDPEWPAQLDQLAEHRPYALWVRGAHDLRNACLRSVAMVGSRAASGYGAHVAGELACALAERSWCVVSGGAYGIDAASHRGALAGGAPTVAVLACGLDMNYPSGHENLFGDIAVRGALVSEHPLGTRPARHGFLVRNRLIAALTPGTVVVEAGRRSGALNTAKHSLQLCRSLMAVPGPVFWGAALGPVPFALDVA</sequence>
<dbReference type="Gene3D" id="3.40.50.450">
    <property type="match status" value="1"/>
</dbReference>
<keyword evidence="4" id="KW-1185">Reference proteome</keyword>
<evidence type="ECO:0000259" key="2">
    <source>
        <dbReference type="Pfam" id="PF02481"/>
    </source>
</evidence>
<evidence type="ECO:0000313" key="4">
    <source>
        <dbReference type="Proteomes" id="UP000269198"/>
    </source>
</evidence>
<dbReference type="PANTHER" id="PTHR43022">
    <property type="entry name" value="PROTEIN SMF"/>
    <property type="match status" value="1"/>
</dbReference>
<dbReference type="SUPFAM" id="SSF102405">
    <property type="entry name" value="MCP/YpsA-like"/>
    <property type="match status" value="1"/>
</dbReference>
<comment type="caution">
    <text evidence="3">The sequence shown here is derived from an EMBL/GenBank/DDBJ whole genome shotgun (WGS) entry which is preliminary data.</text>
</comment>
<dbReference type="EMBL" id="RJMB01000009">
    <property type="protein sequence ID" value="RNL84878.1"/>
    <property type="molecule type" value="Genomic_DNA"/>
</dbReference>
<proteinExistence type="inferred from homology"/>
<evidence type="ECO:0000313" key="3">
    <source>
        <dbReference type="EMBL" id="RNL84878.1"/>
    </source>
</evidence>
<protein>
    <submittedName>
        <fullName evidence="3">DNA-processing protein DprA</fullName>
    </submittedName>
</protein>
<comment type="similarity">
    <text evidence="1">Belongs to the DprA/Smf family.</text>
</comment>
<dbReference type="GO" id="GO:0009294">
    <property type="term" value="P:DNA-mediated transformation"/>
    <property type="evidence" value="ECO:0007669"/>
    <property type="project" value="InterPro"/>
</dbReference>
<evidence type="ECO:0000256" key="1">
    <source>
        <dbReference type="ARBA" id="ARBA00006525"/>
    </source>
</evidence>
<feature type="domain" description="Smf/DprA SLOG" evidence="2">
    <location>
        <begin position="99"/>
        <end position="282"/>
    </location>
</feature>
<dbReference type="Pfam" id="PF02481">
    <property type="entry name" value="DNA_processg_A"/>
    <property type="match status" value="1"/>
</dbReference>
<accession>A0A3N0EAQ1</accession>
<dbReference type="Proteomes" id="UP000269198">
    <property type="component" value="Unassembled WGS sequence"/>
</dbReference>
<organism evidence="3 4">
    <name type="scientific">Halostreptopolyspora alba</name>
    <dbReference type="NCBI Taxonomy" id="2487137"/>
    <lineage>
        <taxon>Bacteria</taxon>
        <taxon>Bacillati</taxon>
        <taxon>Actinomycetota</taxon>
        <taxon>Actinomycetes</taxon>
        <taxon>Streptosporangiales</taxon>
        <taxon>Nocardiopsidaceae</taxon>
        <taxon>Halostreptopolyspora</taxon>
    </lineage>
</organism>
<name>A0A3N0EAQ1_9ACTN</name>
<dbReference type="OrthoDB" id="9785707at2"/>
<dbReference type="PANTHER" id="PTHR43022:SF1">
    <property type="entry name" value="PROTEIN SMF"/>
    <property type="match status" value="1"/>
</dbReference>
<dbReference type="InterPro" id="IPR057666">
    <property type="entry name" value="DrpA_SLOG"/>
</dbReference>